<evidence type="ECO:0000313" key="7">
    <source>
        <dbReference type="Proteomes" id="UP000184082"/>
    </source>
</evidence>
<dbReference type="InterPro" id="IPR052951">
    <property type="entry name" value="Tellurite_res_ion_channel"/>
</dbReference>
<dbReference type="Gene3D" id="1.50.10.150">
    <property type="entry name" value="Voltage-dependent anion channel"/>
    <property type="match status" value="1"/>
</dbReference>
<keyword evidence="7" id="KW-1185">Reference proteome</keyword>
<feature type="transmembrane region" description="Helical" evidence="5">
    <location>
        <begin position="93"/>
        <end position="114"/>
    </location>
</feature>
<dbReference type="RefSeq" id="WP_330390661.1">
    <property type="nucleotide sequence ID" value="NZ_FRAJ01000006.1"/>
</dbReference>
<feature type="transmembrane region" description="Helical" evidence="5">
    <location>
        <begin position="185"/>
        <end position="207"/>
    </location>
</feature>
<sequence>MKSRIIKKIPLPIAGLMLALAAMGNLILSYGIVYKNIFGILSFVIFILLVLKMGIYRKDIVEDLKNPVIASVFPTFSMGIMILSTYIKPHLPYVAYGIWILALVIHFSLIIYFTKKFIFNFDIKKVFPSYFVVYVGIVVGSVTSSAYDLNYIGRLVFWLGFVAYLILLPLVVYRVFAVKAIQEPVLPTITIFTAPASLCLAGYLSSFESKNMFIIYFLTILSLAMFFLVLLYMPKMLKIKFYPSYSAFTFPFVISAIAVKKLYNFLVNLGQTIVILKYVVVFETLLAVLIVSYVFVRYCIFILSNRQRKRKIEAAL</sequence>
<evidence type="ECO:0000256" key="4">
    <source>
        <dbReference type="ARBA" id="ARBA00023136"/>
    </source>
</evidence>
<feature type="transmembrane region" description="Helical" evidence="5">
    <location>
        <begin position="68"/>
        <end position="87"/>
    </location>
</feature>
<feature type="transmembrane region" description="Helical" evidence="5">
    <location>
        <begin position="126"/>
        <end position="143"/>
    </location>
</feature>
<proteinExistence type="predicted"/>
<dbReference type="PANTHER" id="PTHR37955">
    <property type="entry name" value="TELLURITE RESISTANCE PROTEIN TEHA"/>
    <property type="match status" value="1"/>
</dbReference>
<keyword evidence="3 5" id="KW-1133">Transmembrane helix</keyword>
<evidence type="ECO:0000256" key="5">
    <source>
        <dbReference type="SAM" id="Phobius"/>
    </source>
</evidence>
<reference evidence="6 7" key="1">
    <citation type="submission" date="2016-11" db="EMBL/GenBank/DDBJ databases">
        <authorList>
            <person name="Jaros S."/>
            <person name="Januszkiewicz K."/>
            <person name="Wedrychowicz H."/>
        </authorList>
    </citation>
    <scope>NUCLEOTIDE SEQUENCE [LARGE SCALE GENOMIC DNA]</scope>
    <source>
        <strain evidence="6 7">DSM 14501</strain>
    </source>
</reference>
<protein>
    <submittedName>
        <fullName evidence="6">Exfoliative toxin A/B</fullName>
    </submittedName>
</protein>
<dbReference type="AlphaFoldDB" id="A0A1M6NNV3"/>
<keyword evidence="2 5" id="KW-0812">Transmembrane</keyword>
<feature type="transmembrane region" description="Helical" evidence="5">
    <location>
        <begin position="275"/>
        <end position="303"/>
    </location>
</feature>
<feature type="transmembrane region" description="Helical" evidence="5">
    <location>
        <begin position="12"/>
        <end position="31"/>
    </location>
</feature>
<feature type="transmembrane region" description="Helical" evidence="5">
    <location>
        <begin position="245"/>
        <end position="263"/>
    </location>
</feature>
<dbReference type="InterPro" id="IPR004695">
    <property type="entry name" value="SLAC1/Mae1/Ssu1/TehA"/>
</dbReference>
<evidence type="ECO:0000313" key="6">
    <source>
        <dbReference type="EMBL" id="SHJ97373.1"/>
    </source>
</evidence>
<organism evidence="6 7">
    <name type="scientific">Caminicella sporogenes DSM 14501</name>
    <dbReference type="NCBI Taxonomy" id="1121266"/>
    <lineage>
        <taxon>Bacteria</taxon>
        <taxon>Bacillati</taxon>
        <taxon>Bacillota</taxon>
        <taxon>Clostridia</taxon>
        <taxon>Peptostreptococcales</taxon>
        <taxon>Caminicellaceae</taxon>
        <taxon>Caminicella</taxon>
    </lineage>
</organism>
<dbReference type="Proteomes" id="UP000184082">
    <property type="component" value="Unassembled WGS sequence"/>
</dbReference>
<dbReference type="EMBL" id="FRAJ01000006">
    <property type="protein sequence ID" value="SHJ97373.1"/>
    <property type="molecule type" value="Genomic_DNA"/>
</dbReference>
<dbReference type="InterPro" id="IPR038665">
    <property type="entry name" value="Voltage-dep_anion_channel_sf"/>
</dbReference>
<feature type="transmembrane region" description="Helical" evidence="5">
    <location>
        <begin position="37"/>
        <end position="56"/>
    </location>
</feature>
<feature type="transmembrane region" description="Helical" evidence="5">
    <location>
        <begin position="213"/>
        <end position="233"/>
    </location>
</feature>
<evidence type="ECO:0000256" key="2">
    <source>
        <dbReference type="ARBA" id="ARBA00022692"/>
    </source>
</evidence>
<dbReference type="CDD" id="cd09325">
    <property type="entry name" value="TDT_C4-dicarb_trans"/>
    <property type="match status" value="1"/>
</dbReference>
<gene>
    <name evidence="6" type="ORF">SAMN02745883_00961</name>
</gene>
<evidence type="ECO:0000256" key="1">
    <source>
        <dbReference type="ARBA" id="ARBA00004141"/>
    </source>
</evidence>
<comment type="subcellular location">
    <subcellularLocation>
        <location evidence="1">Membrane</location>
        <topology evidence="1">Multi-pass membrane protein</topology>
    </subcellularLocation>
</comment>
<accession>A0A1M6NNV3</accession>
<dbReference type="STRING" id="1121266.SAMN02745883_00961"/>
<dbReference type="PANTHER" id="PTHR37955:SF1">
    <property type="entry name" value="DEP DOMAIN-CONTAINING PROTEIN"/>
    <property type="match status" value="1"/>
</dbReference>
<keyword evidence="4 5" id="KW-0472">Membrane</keyword>
<dbReference type="GO" id="GO:0005886">
    <property type="term" value="C:plasma membrane"/>
    <property type="evidence" value="ECO:0007669"/>
    <property type="project" value="TreeGrafter"/>
</dbReference>
<dbReference type="GO" id="GO:0046583">
    <property type="term" value="F:monoatomic cation efflux transmembrane transporter activity"/>
    <property type="evidence" value="ECO:0007669"/>
    <property type="project" value="TreeGrafter"/>
</dbReference>
<dbReference type="Pfam" id="PF03595">
    <property type="entry name" value="SLAC1"/>
    <property type="match status" value="1"/>
</dbReference>
<evidence type="ECO:0000256" key="3">
    <source>
        <dbReference type="ARBA" id="ARBA00022989"/>
    </source>
</evidence>
<feature type="transmembrane region" description="Helical" evidence="5">
    <location>
        <begin position="155"/>
        <end position="173"/>
    </location>
</feature>
<name>A0A1M6NNV3_9FIRM</name>